<dbReference type="RefSeq" id="WP_052375664.1">
    <property type="nucleotide sequence ID" value="NZ_ASRX01000036.1"/>
</dbReference>
<feature type="domain" description="Right handed beta helix" evidence="3">
    <location>
        <begin position="337"/>
        <end position="465"/>
    </location>
</feature>
<dbReference type="Pfam" id="PF13229">
    <property type="entry name" value="Beta_helix"/>
    <property type="match status" value="1"/>
</dbReference>
<dbReference type="InterPro" id="IPR011050">
    <property type="entry name" value="Pectin_lyase_fold/virulence"/>
</dbReference>
<accession>A0A017T681</accession>
<name>A0A017T681_9BACT</name>
<evidence type="ECO:0000256" key="2">
    <source>
        <dbReference type="SAM" id="SignalP"/>
    </source>
</evidence>
<evidence type="ECO:0000259" key="3">
    <source>
        <dbReference type="Pfam" id="PF13229"/>
    </source>
</evidence>
<gene>
    <name evidence="4" type="ORF">CAP_4649</name>
</gene>
<dbReference type="eggNOG" id="COG2931">
    <property type="taxonomic scope" value="Bacteria"/>
</dbReference>
<dbReference type="NCBIfam" id="NF041518">
    <property type="entry name" value="choice_anch_Q"/>
    <property type="match status" value="1"/>
</dbReference>
<dbReference type="Proteomes" id="UP000019678">
    <property type="component" value="Unassembled WGS sequence"/>
</dbReference>
<dbReference type="OrthoDB" id="4817471at2"/>
<dbReference type="PROSITE" id="PS51257">
    <property type="entry name" value="PROKAR_LIPOPROTEIN"/>
    <property type="match status" value="1"/>
</dbReference>
<organism evidence="4 5">
    <name type="scientific">Chondromyces apiculatus DSM 436</name>
    <dbReference type="NCBI Taxonomy" id="1192034"/>
    <lineage>
        <taxon>Bacteria</taxon>
        <taxon>Pseudomonadati</taxon>
        <taxon>Myxococcota</taxon>
        <taxon>Polyangia</taxon>
        <taxon>Polyangiales</taxon>
        <taxon>Polyangiaceae</taxon>
        <taxon>Chondromyces</taxon>
    </lineage>
</organism>
<feature type="compositionally biased region" description="Gly residues" evidence="1">
    <location>
        <begin position="34"/>
        <end position="59"/>
    </location>
</feature>
<feature type="region of interest" description="Disordered" evidence="1">
    <location>
        <begin position="519"/>
        <end position="565"/>
    </location>
</feature>
<keyword evidence="5" id="KW-1185">Reference proteome</keyword>
<dbReference type="STRING" id="1192034.CAP_4649"/>
<sequence length="565" mass="55562">MPLSRPASRFALPLVAGALLAALSAACGGDDAGTTGGDPGGTGGAGGAGTGAGDPGTGGSVPVPPPPEATCEPPVTLADVTTPSTVIGDGTPGSCTEAALDAALAAGGTIVFDCGPDPFTLPITTTKEITADTVIDGGGLITLDGGNATRILALDTGNYEATSPTLTVQRLTFTRGRASGTAIPLGTDTDGGGGAIYHLGGTVIVIDSVFDGNACAEVGPDVAGGAIYGIGRGETIVVGSTFVNNRGANGGALGALGTALTIVNSTLVNNTATGEGANYIDGSGQQAGRGGNGGAIVMDGQGRTLTICGTLVRGNNGGALGGALFRTGYESEPTTIDRSHFDDNAVTDRTDDLPSGAGGLYIQGTHVTMTATTVSGNAARSSAGLWILGHGAAAATADLTNVTLSGNATWPREDFTTRGIGGGLVIGDNTTGTLLNCTIAGNQAQFASGIARVSSLTLRNTIVSNEADNEYTPLNCTGSAYNTPSGSGEHNLQWPNGLQDDLDCTPGILRADPLLGPLDDHGGPAPAMAPLEGSPVLGAGTDCPPTDQRGNPRDTTSCALGAYEP</sequence>
<dbReference type="AlphaFoldDB" id="A0A017T681"/>
<dbReference type="EMBL" id="ASRX01000036">
    <property type="protein sequence ID" value="EYF04305.1"/>
    <property type="molecule type" value="Genomic_DNA"/>
</dbReference>
<feature type="signal peptide" evidence="2">
    <location>
        <begin position="1"/>
        <end position="21"/>
    </location>
</feature>
<dbReference type="InterPro" id="IPR039448">
    <property type="entry name" value="Beta_helix"/>
</dbReference>
<dbReference type="InterPro" id="IPR059226">
    <property type="entry name" value="Choice_anch_Q_dom"/>
</dbReference>
<proteinExistence type="predicted"/>
<reference evidence="4 5" key="1">
    <citation type="submission" date="2013-05" db="EMBL/GenBank/DDBJ databases">
        <title>Genome assembly of Chondromyces apiculatus DSM 436.</title>
        <authorList>
            <person name="Sharma G."/>
            <person name="Khatri I."/>
            <person name="Kaur C."/>
            <person name="Mayilraj S."/>
            <person name="Subramanian S."/>
        </authorList>
    </citation>
    <scope>NUCLEOTIDE SEQUENCE [LARGE SCALE GENOMIC DNA]</scope>
    <source>
        <strain evidence="4 5">DSM 436</strain>
    </source>
</reference>
<evidence type="ECO:0000313" key="4">
    <source>
        <dbReference type="EMBL" id="EYF04305.1"/>
    </source>
</evidence>
<feature type="chain" id="PRO_5001496382" description="Right handed beta helix domain-containing protein" evidence="2">
    <location>
        <begin position="22"/>
        <end position="565"/>
    </location>
</feature>
<evidence type="ECO:0000256" key="1">
    <source>
        <dbReference type="SAM" id="MobiDB-lite"/>
    </source>
</evidence>
<keyword evidence="2" id="KW-0732">Signal</keyword>
<evidence type="ECO:0000313" key="5">
    <source>
        <dbReference type="Proteomes" id="UP000019678"/>
    </source>
</evidence>
<comment type="caution">
    <text evidence="4">The sequence shown here is derived from an EMBL/GenBank/DDBJ whole genome shotgun (WGS) entry which is preliminary data.</text>
</comment>
<feature type="region of interest" description="Disordered" evidence="1">
    <location>
        <begin position="34"/>
        <end position="70"/>
    </location>
</feature>
<protein>
    <recommendedName>
        <fullName evidence="3">Right handed beta helix domain-containing protein</fullName>
    </recommendedName>
</protein>
<dbReference type="SUPFAM" id="SSF51126">
    <property type="entry name" value="Pectin lyase-like"/>
    <property type="match status" value="2"/>
</dbReference>